<sequence length="179" mass="20321">MKKLKFSPFLQPKVLLAGNFHFSPPKTVLPSGSLLEISSSLPLFLFLWFFVPLPPAAKKHLNQRIQNLDGKMETQKEILKSIQTSLDGMDALAVKQACTFAKEHALKNGPIQLNRSNFADVVHAISMKSVFSIYYNPRYTGVVTGISEMDPVRWSGSKWRCLLVWLQTLLIHFQNMFNI</sequence>
<dbReference type="InterPro" id="IPR010525">
    <property type="entry name" value="ARF_dom"/>
</dbReference>
<name>A0A5D2JVR6_GOSTO</name>
<keyword evidence="3" id="KW-1185">Reference proteome</keyword>
<dbReference type="AlphaFoldDB" id="A0A5D2JVR6"/>
<dbReference type="GO" id="GO:0003677">
    <property type="term" value="F:DNA binding"/>
    <property type="evidence" value="ECO:0007669"/>
    <property type="project" value="InterPro"/>
</dbReference>
<dbReference type="GO" id="GO:0009725">
    <property type="term" value="P:response to hormone"/>
    <property type="evidence" value="ECO:0007669"/>
    <property type="project" value="InterPro"/>
</dbReference>
<proteinExistence type="predicted"/>
<dbReference type="EMBL" id="CM017630">
    <property type="protein sequence ID" value="TYH58586.1"/>
    <property type="molecule type" value="Genomic_DNA"/>
</dbReference>
<evidence type="ECO:0000259" key="1">
    <source>
        <dbReference type="Pfam" id="PF06507"/>
    </source>
</evidence>
<dbReference type="Proteomes" id="UP000322667">
    <property type="component" value="Chromosome D08"/>
</dbReference>
<dbReference type="GO" id="GO:0005634">
    <property type="term" value="C:nucleus"/>
    <property type="evidence" value="ECO:0007669"/>
    <property type="project" value="InterPro"/>
</dbReference>
<dbReference type="GO" id="GO:0006355">
    <property type="term" value="P:regulation of DNA-templated transcription"/>
    <property type="evidence" value="ECO:0007669"/>
    <property type="project" value="InterPro"/>
</dbReference>
<evidence type="ECO:0000313" key="3">
    <source>
        <dbReference type="Proteomes" id="UP000322667"/>
    </source>
</evidence>
<reference evidence="2 3" key="1">
    <citation type="submission" date="2019-07" db="EMBL/GenBank/DDBJ databases">
        <title>WGS assembly of Gossypium tomentosum.</title>
        <authorList>
            <person name="Chen Z.J."/>
            <person name="Sreedasyam A."/>
            <person name="Ando A."/>
            <person name="Song Q."/>
            <person name="De L."/>
            <person name="Hulse-Kemp A."/>
            <person name="Ding M."/>
            <person name="Ye W."/>
            <person name="Kirkbride R."/>
            <person name="Jenkins J."/>
            <person name="Plott C."/>
            <person name="Lovell J."/>
            <person name="Lin Y.-M."/>
            <person name="Vaughn R."/>
            <person name="Liu B."/>
            <person name="Li W."/>
            <person name="Simpson S."/>
            <person name="Scheffler B."/>
            <person name="Saski C."/>
            <person name="Grover C."/>
            <person name="Hu G."/>
            <person name="Conover J."/>
            <person name="Carlson J."/>
            <person name="Shu S."/>
            <person name="Boston L."/>
            <person name="Williams M."/>
            <person name="Peterson D."/>
            <person name="Mcgee K."/>
            <person name="Jones D."/>
            <person name="Wendel J."/>
            <person name="Stelly D."/>
            <person name="Grimwood J."/>
            <person name="Schmutz J."/>
        </authorList>
    </citation>
    <scope>NUCLEOTIDE SEQUENCE [LARGE SCALE GENOMIC DNA]</scope>
    <source>
        <strain evidence="2">7179.01</strain>
    </source>
</reference>
<evidence type="ECO:0000313" key="2">
    <source>
        <dbReference type="EMBL" id="TYH58586.1"/>
    </source>
</evidence>
<accession>A0A5D2JVR6</accession>
<dbReference type="Pfam" id="PF06507">
    <property type="entry name" value="ARF_AD"/>
    <property type="match status" value="1"/>
</dbReference>
<gene>
    <name evidence="2" type="ORF">ES332_D08G165100v1</name>
</gene>
<feature type="domain" description="Auxin response factor" evidence="1">
    <location>
        <begin position="137"/>
        <end position="165"/>
    </location>
</feature>
<dbReference type="Gene3D" id="2.30.30.1040">
    <property type="match status" value="1"/>
</dbReference>
<protein>
    <recommendedName>
        <fullName evidence="1">Auxin response factor domain-containing protein</fullName>
    </recommendedName>
</protein>
<organism evidence="2 3">
    <name type="scientific">Gossypium tomentosum</name>
    <name type="common">Hawaiian cotton</name>
    <name type="synonym">Gossypium sandvicense</name>
    <dbReference type="NCBI Taxonomy" id="34277"/>
    <lineage>
        <taxon>Eukaryota</taxon>
        <taxon>Viridiplantae</taxon>
        <taxon>Streptophyta</taxon>
        <taxon>Embryophyta</taxon>
        <taxon>Tracheophyta</taxon>
        <taxon>Spermatophyta</taxon>
        <taxon>Magnoliopsida</taxon>
        <taxon>eudicotyledons</taxon>
        <taxon>Gunneridae</taxon>
        <taxon>Pentapetalae</taxon>
        <taxon>rosids</taxon>
        <taxon>malvids</taxon>
        <taxon>Malvales</taxon>
        <taxon>Malvaceae</taxon>
        <taxon>Malvoideae</taxon>
        <taxon>Gossypium</taxon>
    </lineage>
</organism>